<evidence type="ECO:0000313" key="2">
    <source>
        <dbReference type="EnsemblMetazoa" id="PPA41150.1"/>
    </source>
</evidence>
<dbReference type="GO" id="GO:0007606">
    <property type="term" value="P:sensory perception of chemical stimulus"/>
    <property type="evidence" value="ECO:0007669"/>
    <property type="project" value="InterPro"/>
</dbReference>
<dbReference type="Proteomes" id="UP000005239">
    <property type="component" value="Unassembled WGS sequence"/>
</dbReference>
<evidence type="ECO:0000256" key="1">
    <source>
        <dbReference type="ARBA" id="ARBA00006803"/>
    </source>
</evidence>
<gene>
    <name evidence="2" type="primary">WBGene00279519</name>
</gene>
<dbReference type="AlphaFoldDB" id="A0A2A6CL85"/>
<comment type="similarity">
    <text evidence="1">Belongs to the nematode receptor-like protein sre family.</text>
</comment>
<dbReference type="InterPro" id="IPR004151">
    <property type="entry name" value="7TM_GPCR_serpentine_rcpt_Sre"/>
</dbReference>
<dbReference type="EnsemblMetazoa" id="PPA41150.1">
    <property type="protein sequence ID" value="PPA41150.1"/>
    <property type="gene ID" value="WBGene00279519"/>
</dbReference>
<dbReference type="PANTHER" id="PTHR23128">
    <property type="entry name" value="SERPENTINE RECEPTOR, CLASS E (EPSILON)-RELATED"/>
    <property type="match status" value="1"/>
</dbReference>
<dbReference type="OrthoDB" id="5874078at2759"/>
<accession>A0A2A6CL85</accession>
<reference evidence="3" key="1">
    <citation type="journal article" date="2008" name="Nat. Genet.">
        <title>The Pristionchus pacificus genome provides a unique perspective on nematode lifestyle and parasitism.</title>
        <authorList>
            <person name="Dieterich C."/>
            <person name="Clifton S.W."/>
            <person name="Schuster L.N."/>
            <person name="Chinwalla A."/>
            <person name="Delehaunty K."/>
            <person name="Dinkelacker I."/>
            <person name="Fulton L."/>
            <person name="Fulton R."/>
            <person name="Godfrey J."/>
            <person name="Minx P."/>
            <person name="Mitreva M."/>
            <person name="Roeseler W."/>
            <person name="Tian H."/>
            <person name="Witte H."/>
            <person name="Yang S.P."/>
            <person name="Wilson R.K."/>
            <person name="Sommer R.J."/>
        </authorList>
    </citation>
    <scope>NUCLEOTIDE SEQUENCE [LARGE SCALE GENOMIC DNA]</scope>
    <source>
        <strain evidence="3">PS312</strain>
    </source>
</reference>
<name>A0A2A6CL85_PRIPA</name>
<dbReference type="PANTHER" id="PTHR23128:SF132">
    <property type="entry name" value="SERPENTINE RECEPTOR, CLASS E (EPSILON)-RELATED"/>
    <property type="match status" value="1"/>
</dbReference>
<keyword evidence="3" id="KW-1185">Reference proteome</keyword>
<sequence>MVRRTYETSENTAIHRAAFCKSAQYGSPSLQFAHSLTGQIDSAWDSSLVMNFETIRIADLLRCFPTILRSPGLSSHFYLALQTLELLSNIYSIAVFSLSVGHILKLFQQSKIFHPNFISPLLCFYAQTYMFTFTRFILSMFQNGFIDLGDSTSRSYHILIFLSELRFYELFIAVYTFVSLTIERVCATLFIRNYEINTRRYISAGLILYSVISLTNERWISMLSLLKQVSVVSALTASSMCIDMYFIIAYHESRNLSSILGAVFDTLQASSYCFLLSLVVFSQSSWRDSFANKIGLAKWPWHASGNLGVQPTNYEATSDAYFNQLGQSWDGKFEFHNAKLNKML</sequence>
<dbReference type="GO" id="GO:0016020">
    <property type="term" value="C:membrane"/>
    <property type="evidence" value="ECO:0007669"/>
    <property type="project" value="InterPro"/>
</dbReference>
<evidence type="ECO:0000313" key="3">
    <source>
        <dbReference type="Proteomes" id="UP000005239"/>
    </source>
</evidence>
<dbReference type="Pfam" id="PF03125">
    <property type="entry name" value="Sre"/>
    <property type="match status" value="1"/>
</dbReference>
<protein>
    <submittedName>
        <fullName evidence="2">G protein-coupled receptor</fullName>
    </submittedName>
</protein>
<organism evidence="2 3">
    <name type="scientific">Pristionchus pacificus</name>
    <name type="common">Parasitic nematode worm</name>
    <dbReference type="NCBI Taxonomy" id="54126"/>
    <lineage>
        <taxon>Eukaryota</taxon>
        <taxon>Metazoa</taxon>
        <taxon>Ecdysozoa</taxon>
        <taxon>Nematoda</taxon>
        <taxon>Chromadorea</taxon>
        <taxon>Rhabditida</taxon>
        <taxon>Rhabditina</taxon>
        <taxon>Diplogasteromorpha</taxon>
        <taxon>Diplogasteroidea</taxon>
        <taxon>Neodiplogasteridae</taxon>
        <taxon>Pristionchus</taxon>
    </lineage>
</organism>
<proteinExistence type="inferred from homology"/>
<reference evidence="2" key="2">
    <citation type="submission" date="2022-06" db="UniProtKB">
        <authorList>
            <consortium name="EnsemblMetazoa"/>
        </authorList>
    </citation>
    <scope>IDENTIFICATION</scope>
    <source>
        <strain evidence="2">PS312</strain>
    </source>
</reference>
<accession>A0A8R1UY86</accession>